<dbReference type="InterPro" id="IPR018640">
    <property type="entry name" value="DUF2063"/>
</dbReference>
<dbReference type="AlphaFoldDB" id="Q488B9"/>
<organism evidence="2 3">
    <name type="scientific">Colwellia psychrerythraea (strain 34H / ATCC BAA-681)</name>
    <name type="common">Vibrio psychroerythus</name>
    <dbReference type="NCBI Taxonomy" id="167879"/>
    <lineage>
        <taxon>Bacteria</taxon>
        <taxon>Pseudomonadati</taxon>
        <taxon>Pseudomonadota</taxon>
        <taxon>Gammaproteobacteria</taxon>
        <taxon>Alteromonadales</taxon>
        <taxon>Colwelliaceae</taxon>
        <taxon>Colwellia</taxon>
    </lineage>
</organism>
<sequence length="261" mass="29223">MTTLAELQTNFIHDCLSGSLTADNTLMANDLNTQLISAQGLMGIYQSSAIANITNSLSLSYPVIEKLVGKDFFQVMCKPYIVKHWPTSGNMDDYGEYFSSFLAEFEQVRHLSYLEDVAQLEWRFHQSSLANDNSYFDWARLAKVASSETLTFLLSPSVSIMCSTMPVDKVWLMNQMNAPENIELSLDGDGDSDTYIVLFRQGLKTEMMTVDESEFTFLQSIENGLNFETAIESAKAVDADIAIDHCLKKYIELGIISGFSI</sequence>
<dbReference type="Proteomes" id="UP000000547">
    <property type="component" value="Chromosome"/>
</dbReference>
<feature type="domain" description="Putative DNA-binding" evidence="1">
    <location>
        <begin position="7"/>
        <end position="102"/>
    </location>
</feature>
<protein>
    <recommendedName>
        <fullName evidence="1">Putative DNA-binding domain-containing protein</fullName>
    </recommendedName>
</protein>
<evidence type="ECO:0000313" key="2">
    <source>
        <dbReference type="EMBL" id="AAZ25387.1"/>
    </source>
</evidence>
<name>Q488B9_COLP3</name>
<dbReference type="Pfam" id="PF09836">
    <property type="entry name" value="DUF2063"/>
    <property type="match status" value="1"/>
</dbReference>
<dbReference type="RefSeq" id="WP_011041696.1">
    <property type="nucleotide sequence ID" value="NC_003910.7"/>
</dbReference>
<dbReference type="HOGENOM" id="CLU_086594_0_1_6"/>
<accession>Q488B9</accession>
<dbReference type="KEGG" id="cps:CPS_0847"/>
<evidence type="ECO:0000259" key="1">
    <source>
        <dbReference type="Pfam" id="PF09836"/>
    </source>
</evidence>
<reference evidence="2" key="1">
    <citation type="journal article" date="2005" name="Proc. Natl. Acad. Sci. U.S.A.">
        <title>The psychrophilic lifestyle as revealed by the genome sequence of Colwellia psychrerythraea 34H through genomic and proteomic analyses.</title>
        <authorList>
            <person name="Methe B.A."/>
            <person name="Nelson K.E."/>
            <person name="Deming J.W."/>
            <person name="Momen B."/>
            <person name="Melamud E."/>
            <person name="Zhang X."/>
            <person name="Moult J."/>
            <person name="Madupu R."/>
            <person name="Nelson W.C."/>
            <person name="Dodson R.J."/>
            <person name="Brinkac L.M."/>
            <person name="Daugherty S.C."/>
            <person name="Durkin A.S."/>
            <person name="DeBoy R.T."/>
            <person name="Kolonay J.F."/>
            <person name="Sullivan S.A."/>
            <person name="Zhou L."/>
            <person name="Davidsen T.M."/>
            <person name="Wu M."/>
            <person name="Huston A.L."/>
            <person name="Lewis M."/>
            <person name="Weaver B."/>
            <person name="Weidman J.F."/>
            <person name="Khouri H."/>
            <person name="Utterback T.R."/>
            <person name="Feldblyum T.V."/>
            <person name="Fraser C.M."/>
        </authorList>
    </citation>
    <scope>NUCLEOTIDE SEQUENCE [LARGE SCALE GENOMIC DNA]</scope>
    <source>
        <strain evidence="2">34H</strain>
    </source>
</reference>
<dbReference type="Gene3D" id="1.10.150.690">
    <property type="entry name" value="DUF2063"/>
    <property type="match status" value="1"/>
</dbReference>
<evidence type="ECO:0000313" key="3">
    <source>
        <dbReference type="Proteomes" id="UP000000547"/>
    </source>
</evidence>
<gene>
    <name evidence="2" type="ordered locus">CPS_0847</name>
</gene>
<dbReference type="STRING" id="167879.CPS_0847"/>
<proteinExistence type="predicted"/>
<dbReference type="InterPro" id="IPR044922">
    <property type="entry name" value="DUF2063_N_sf"/>
</dbReference>
<dbReference type="EMBL" id="CP000083">
    <property type="protein sequence ID" value="AAZ25387.1"/>
    <property type="molecule type" value="Genomic_DNA"/>
</dbReference>